<evidence type="ECO:0000313" key="2">
    <source>
        <dbReference type="Proteomes" id="UP001374584"/>
    </source>
</evidence>
<sequence length="81" mass="9384">MVRMPDLYILCWGPSYVIEEEPLWTMYYNGKKNGYKVQREVTEEDLYVMELLKAVSMGVDILSSRSKVEEGGDSDERGELL</sequence>
<evidence type="ECO:0000313" key="1">
    <source>
        <dbReference type="EMBL" id="KAK7346881.1"/>
    </source>
</evidence>
<name>A0AAN9QU18_PHACN</name>
<proteinExistence type="predicted"/>
<dbReference type="Proteomes" id="UP001374584">
    <property type="component" value="Unassembled WGS sequence"/>
</dbReference>
<dbReference type="Pfam" id="PF04759">
    <property type="entry name" value="DUF617"/>
    <property type="match status" value="1"/>
</dbReference>
<dbReference type="GO" id="GO:0010274">
    <property type="term" value="P:hydrotropism"/>
    <property type="evidence" value="ECO:0007669"/>
    <property type="project" value="InterPro"/>
</dbReference>
<reference evidence="1 2" key="1">
    <citation type="submission" date="2024-01" db="EMBL/GenBank/DDBJ databases">
        <title>The genomes of 5 underutilized Papilionoideae crops provide insights into root nodulation and disease resistanc.</title>
        <authorList>
            <person name="Jiang F."/>
        </authorList>
    </citation>
    <scope>NUCLEOTIDE SEQUENCE [LARGE SCALE GENOMIC DNA]</scope>
    <source>
        <strain evidence="1">JINMINGXINNONG_FW02</strain>
        <tissue evidence="1">Leaves</tissue>
    </source>
</reference>
<accession>A0AAN9QU18</accession>
<gene>
    <name evidence="1" type="ORF">VNO80_21405</name>
</gene>
<comment type="caution">
    <text evidence="1">The sequence shown here is derived from an EMBL/GenBank/DDBJ whole genome shotgun (WGS) entry which is preliminary data.</text>
</comment>
<dbReference type="PANTHER" id="PTHR31696:SF4">
    <property type="entry name" value="OS08G0171800 PROTEIN"/>
    <property type="match status" value="1"/>
</dbReference>
<keyword evidence="2" id="KW-1185">Reference proteome</keyword>
<organism evidence="1 2">
    <name type="scientific">Phaseolus coccineus</name>
    <name type="common">Scarlet runner bean</name>
    <name type="synonym">Phaseolus multiflorus</name>
    <dbReference type="NCBI Taxonomy" id="3886"/>
    <lineage>
        <taxon>Eukaryota</taxon>
        <taxon>Viridiplantae</taxon>
        <taxon>Streptophyta</taxon>
        <taxon>Embryophyta</taxon>
        <taxon>Tracheophyta</taxon>
        <taxon>Spermatophyta</taxon>
        <taxon>Magnoliopsida</taxon>
        <taxon>eudicotyledons</taxon>
        <taxon>Gunneridae</taxon>
        <taxon>Pentapetalae</taxon>
        <taxon>rosids</taxon>
        <taxon>fabids</taxon>
        <taxon>Fabales</taxon>
        <taxon>Fabaceae</taxon>
        <taxon>Papilionoideae</taxon>
        <taxon>50 kb inversion clade</taxon>
        <taxon>NPAAA clade</taxon>
        <taxon>indigoferoid/millettioid clade</taxon>
        <taxon>Phaseoleae</taxon>
        <taxon>Phaseolus</taxon>
    </lineage>
</organism>
<dbReference type="AlphaFoldDB" id="A0AAN9QU18"/>
<dbReference type="PANTHER" id="PTHR31696">
    <property type="entry name" value="PROTEIN MIZU-KUSSEI 1"/>
    <property type="match status" value="1"/>
</dbReference>
<dbReference type="InterPro" id="IPR006460">
    <property type="entry name" value="MIZ1-like_pln"/>
</dbReference>
<protein>
    <submittedName>
        <fullName evidence="1">Uncharacterized protein</fullName>
    </submittedName>
</protein>
<dbReference type="EMBL" id="JAYMYR010000008">
    <property type="protein sequence ID" value="KAK7346881.1"/>
    <property type="molecule type" value="Genomic_DNA"/>
</dbReference>